<gene>
    <name evidence="2" type="ORF">CWI39_2743p0010</name>
</gene>
<evidence type="ECO:0000259" key="1">
    <source>
        <dbReference type="Pfam" id="PF17032"/>
    </source>
</evidence>
<dbReference type="VEuPathDB" id="MicrosporidiaDB:CWI36_2324p0010"/>
<proteinExistence type="predicted"/>
<protein>
    <recommendedName>
        <fullName evidence="1">Zinc-ribbon 15 domain-containing protein</fullName>
    </recommendedName>
</protein>
<dbReference type="AlphaFoldDB" id="A0A4Q9KTE8"/>
<comment type="caution">
    <text evidence="2">The sequence shown here is derived from an EMBL/GenBank/DDBJ whole genome shotgun (WGS) entry which is preliminary data.</text>
</comment>
<sequence>MCGVILCGITKKSKILSMPPTNFPSAPSNVICPFCTFRGNLVYRRNDVWYTFFFIPIYPVYFGDPYVSCVSCQTQLGGAGASFCKKCRSATPLGFNYCVMCGDSLEKQRTALVEGD</sequence>
<accession>A0A4Q9KTE8</accession>
<dbReference type="EMBL" id="PIXR01002743">
    <property type="protein sequence ID" value="TBT97805.1"/>
    <property type="molecule type" value="Genomic_DNA"/>
</dbReference>
<dbReference type="Proteomes" id="UP000293045">
    <property type="component" value="Unassembled WGS sequence"/>
</dbReference>
<dbReference type="InterPro" id="IPR031493">
    <property type="entry name" value="Zinc_ribbon_15"/>
</dbReference>
<feature type="domain" description="Zinc-ribbon 15" evidence="1">
    <location>
        <begin position="30"/>
        <end position="102"/>
    </location>
</feature>
<reference evidence="2 3" key="1">
    <citation type="submission" date="2017-12" db="EMBL/GenBank/DDBJ databases">
        <authorList>
            <person name="Pombert J.-F."/>
            <person name="Haag K.L."/>
            <person name="Ebert D."/>
        </authorList>
    </citation>
    <scope>NUCLEOTIDE SEQUENCE [LARGE SCALE GENOMIC DNA]</scope>
    <source>
        <strain evidence="2">IL-BN-2</strain>
    </source>
</reference>
<evidence type="ECO:0000313" key="2">
    <source>
        <dbReference type="EMBL" id="TBT97805.1"/>
    </source>
</evidence>
<dbReference type="VEuPathDB" id="MicrosporidiaDB:CWI39_2743p0010"/>
<organism evidence="2 3">
    <name type="scientific">Hamiltosporidium magnivora</name>
    <dbReference type="NCBI Taxonomy" id="148818"/>
    <lineage>
        <taxon>Eukaryota</taxon>
        <taxon>Fungi</taxon>
        <taxon>Fungi incertae sedis</taxon>
        <taxon>Microsporidia</taxon>
        <taxon>Dubosqiidae</taxon>
        <taxon>Hamiltosporidium</taxon>
    </lineage>
</organism>
<dbReference type="Pfam" id="PF17032">
    <property type="entry name" value="Zn_ribbon_15"/>
    <property type="match status" value="1"/>
</dbReference>
<evidence type="ECO:0000313" key="3">
    <source>
        <dbReference type="Proteomes" id="UP000293045"/>
    </source>
</evidence>
<name>A0A4Q9KTE8_9MICR</name>